<proteinExistence type="predicted"/>
<evidence type="ECO:0000256" key="1">
    <source>
        <dbReference type="PIRSR" id="PIRSR018249-1"/>
    </source>
</evidence>
<reference evidence="6 8" key="1">
    <citation type="submission" date="2023-01" db="EMBL/GenBank/DDBJ databases">
        <title>Genome-based reclassification of Anoxybacillus geothermalis as a later heterotypic synonym of Anoxybacillus rupiensis.</title>
        <authorList>
            <person name="Inan Bektas K."/>
            <person name="Canakci S."/>
            <person name="Belduz A.A."/>
            <person name="Guler H.H."/>
        </authorList>
    </citation>
    <scope>NUCLEOTIDE SEQUENCE [LARGE SCALE GENOMIC DNA]</scope>
    <source>
        <strain evidence="6 8">DSM 17127</strain>
    </source>
</reference>
<gene>
    <name evidence="7" type="ORF">P9850_13440</name>
    <name evidence="6" type="ORF">PNH38_14460</name>
</gene>
<keyword evidence="7" id="KW-0489">Methyltransferase</keyword>
<name>A0ABD5IYJ4_9BACL</name>
<feature type="domain" description="23S rRNA (guanine(745)-N(1))-methyltransferase N-terminal" evidence="5">
    <location>
        <begin position="19"/>
        <end position="55"/>
    </location>
</feature>
<evidence type="ECO:0000313" key="8">
    <source>
        <dbReference type="Proteomes" id="UP001213979"/>
    </source>
</evidence>
<dbReference type="GO" id="GO:0008168">
    <property type="term" value="F:methyltransferase activity"/>
    <property type="evidence" value="ECO:0007669"/>
    <property type="project" value="UniProtKB-KW"/>
</dbReference>
<dbReference type="GO" id="GO:0032259">
    <property type="term" value="P:methylation"/>
    <property type="evidence" value="ECO:0007669"/>
    <property type="project" value="UniProtKB-KW"/>
</dbReference>
<dbReference type="EMBL" id="JARTLI010000035">
    <property type="protein sequence ID" value="MED5052810.1"/>
    <property type="molecule type" value="Genomic_DNA"/>
</dbReference>
<evidence type="ECO:0000313" key="9">
    <source>
        <dbReference type="Proteomes" id="UP001339962"/>
    </source>
</evidence>
<feature type="chain" id="PRO_5044726365" evidence="3">
    <location>
        <begin position="27"/>
        <end position="292"/>
    </location>
</feature>
<dbReference type="InterPro" id="IPR041698">
    <property type="entry name" value="Methyltransf_25"/>
</dbReference>
<keyword evidence="2" id="KW-0949">S-adenosyl-L-methionine</keyword>
<dbReference type="EMBL" id="JAQOTG010000017">
    <property type="protein sequence ID" value="MDE8565060.1"/>
    <property type="molecule type" value="Genomic_DNA"/>
</dbReference>
<feature type="binding site" evidence="2">
    <location>
        <begin position="111"/>
        <end position="112"/>
    </location>
    <ligand>
        <name>S-adenosyl-L-methionine</name>
        <dbReference type="ChEBI" id="CHEBI:59789"/>
    </ligand>
</feature>
<dbReference type="SUPFAM" id="SSF53335">
    <property type="entry name" value="S-adenosyl-L-methionine-dependent methyltransferases"/>
    <property type="match status" value="1"/>
</dbReference>
<keyword evidence="8" id="KW-1185">Reference proteome</keyword>
<dbReference type="Gene3D" id="3.40.50.150">
    <property type="entry name" value="Vaccinia Virus protein VP39"/>
    <property type="match status" value="1"/>
</dbReference>
<dbReference type="Pfam" id="PF13649">
    <property type="entry name" value="Methyltransf_25"/>
    <property type="match status" value="1"/>
</dbReference>
<sequence length="292" mass="33379">MSNKKRLAAQLMAASSAIFRCPVCSAAMELQHVKSLECINRHTFDLSKVGYVNLFTHSPKVKYEKQMFEARHLLCQAGLFAPMNQVISDYMIHELVDTDQVIKLLDAGCGEGSHLFHLKKYVERKTASRLLGVGIDLAKEGVYIAAREYPNLIWCVADIANCPFRDRQFHFIMNILSPANYAEFQRVLMNGGTMIKVVPGKQHLQEIREYFYGQTARKAYTNDRTIQRFQDDFRITAIERVTYKAAIAQEWMAAVIQMTPLSWGIAAEKQQQALRMEVNEITMDLTILFGKK</sequence>
<keyword evidence="1" id="KW-0862">Zinc</keyword>
<keyword evidence="3" id="KW-0732">Signal</keyword>
<keyword evidence="7" id="KW-0808">Transferase</keyword>
<dbReference type="InterPro" id="IPR016718">
    <property type="entry name" value="rRNA_m1G-MeTrfase_A_prd"/>
</dbReference>
<dbReference type="PANTHER" id="PTHR43460:SF1">
    <property type="entry name" value="METHYLTRANSFERASE TYPE 11 DOMAIN-CONTAINING PROTEIN"/>
    <property type="match status" value="1"/>
</dbReference>
<feature type="binding site" evidence="1">
    <location>
        <position position="42"/>
    </location>
    <ligand>
        <name>Zn(2+)</name>
        <dbReference type="ChEBI" id="CHEBI:29105"/>
    </ligand>
</feature>
<feature type="binding site" evidence="2">
    <location>
        <position position="203"/>
    </location>
    <ligand>
        <name>S-adenosyl-L-methionine</name>
        <dbReference type="ChEBI" id="CHEBI:59789"/>
    </ligand>
</feature>
<keyword evidence="1" id="KW-0479">Metal-binding</keyword>
<dbReference type="RefSeq" id="WP_231734632.1">
    <property type="nucleotide sequence ID" value="NZ_JACIDF010000011.1"/>
</dbReference>
<feature type="binding site" evidence="1">
    <location>
        <position position="38"/>
    </location>
    <ligand>
        <name>Zn(2+)</name>
        <dbReference type="ChEBI" id="CHEBI:29105"/>
    </ligand>
</feature>
<organism evidence="7 9">
    <name type="scientific">Anoxybacteroides rupiense</name>
    <dbReference type="NCBI Taxonomy" id="311460"/>
    <lineage>
        <taxon>Bacteria</taxon>
        <taxon>Bacillati</taxon>
        <taxon>Bacillota</taxon>
        <taxon>Bacilli</taxon>
        <taxon>Bacillales</taxon>
        <taxon>Anoxybacillaceae</taxon>
        <taxon>Anoxybacteroides</taxon>
    </lineage>
</organism>
<dbReference type="Pfam" id="PF21302">
    <property type="entry name" value="Zn_ribbon_RlmA"/>
    <property type="match status" value="1"/>
</dbReference>
<feature type="domain" description="Methyltransferase" evidence="4">
    <location>
        <begin position="105"/>
        <end position="192"/>
    </location>
</feature>
<dbReference type="InterPro" id="IPR052939">
    <property type="entry name" value="23S_rRNA_MeTrnsfrase_RlmA"/>
</dbReference>
<dbReference type="PIRSF" id="PIRSF018249">
    <property type="entry name" value="MyrA_prd"/>
    <property type="match status" value="1"/>
</dbReference>
<feature type="binding site" evidence="1">
    <location>
        <position position="21"/>
    </location>
    <ligand>
        <name>Zn(2+)</name>
        <dbReference type="ChEBI" id="CHEBI:29105"/>
    </ligand>
</feature>
<evidence type="ECO:0000256" key="2">
    <source>
        <dbReference type="PIRSR" id="PIRSR018249-2"/>
    </source>
</evidence>
<feature type="binding site" evidence="1">
    <location>
        <position position="24"/>
    </location>
    <ligand>
        <name>Zn(2+)</name>
        <dbReference type="ChEBI" id="CHEBI:29105"/>
    </ligand>
</feature>
<reference evidence="7 9" key="2">
    <citation type="submission" date="2023-03" db="EMBL/GenBank/DDBJ databases">
        <title>Bacillus Genome Sequencing.</title>
        <authorList>
            <person name="Dunlap C."/>
        </authorList>
    </citation>
    <scope>NUCLEOTIDE SEQUENCE [LARGE SCALE GENOMIC DNA]</scope>
    <source>
        <strain evidence="7 9">NRS-38</strain>
    </source>
</reference>
<dbReference type="Proteomes" id="UP001213979">
    <property type="component" value="Unassembled WGS sequence"/>
</dbReference>
<dbReference type="InterPro" id="IPR048647">
    <property type="entry name" value="RlmA_N"/>
</dbReference>
<dbReference type="PANTHER" id="PTHR43460">
    <property type="entry name" value="METHYLTRANSFERASE"/>
    <property type="match status" value="1"/>
</dbReference>
<dbReference type="Proteomes" id="UP001339962">
    <property type="component" value="Unassembled WGS sequence"/>
</dbReference>
<protein>
    <submittedName>
        <fullName evidence="7">Methyltransferase domain-containing protein</fullName>
    </submittedName>
</protein>
<evidence type="ECO:0000313" key="7">
    <source>
        <dbReference type="EMBL" id="MED5052810.1"/>
    </source>
</evidence>
<comment type="caution">
    <text evidence="7">The sequence shown here is derived from an EMBL/GenBank/DDBJ whole genome shotgun (WGS) entry which is preliminary data.</text>
</comment>
<evidence type="ECO:0000313" key="6">
    <source>
        <dbReference type="EMBL" id="MDE8565060.1"/>
    </source>
</evidence>
<accession>A0ABD5IYJ4</accession>
<feature type="binding site" evidence="2">
    <location>
        <position position="80"/>
    </location>
    <ligand>
        <name>S-adenosyl-L-methionine</name>
        <dbReference type="ChEBI" id="CHEBI:59789"/>
    </ligand>
</feature>
<dbReference type="InterPro" id="IPR029063">
    <property type="entry name" value="SAM-dependent_MTases_sf"/>
</dbReference>
<feature type="signal peptide" evidence="3">
    <location>
        <begin position="1"/>
        <end position="26"/>
    </location>
</feature>
<evidence type="ECO:0000259" key="4">
    <source>
        <dbReference type="Pfam" id="PF13649"/>
    </source>
</evidence>
<evidence type="ECO:0000256" key="3">
    <source>
        <dbReference type="SAM" id="SignalP"/>
    </source>
</evidence>
<dbReference type="AlphaFoldDB" id="A0ABD5IYJ4"/>
<evidence type="ECO:0000259" key="5">
    <source>
        <dbReference type="Pfam" id="PF21302"/>
    </source>
</evidence>